<evidence type="ECO:0000256" key="1">
    <source>
        <dbReference type="SAM" id="Phobius"/>
    </source>
</evidence>
<sequence length="172" mass="19786">MWTRNFAIILFLHVVFTQNVTDNAIKSISKISNITYNESNKLITQQQIRQVPQNNTANVKEIDGNSNKHDPPIHSAINQSVDLNADEFDFKYYWFLLVGSSVAILGLIVFKSFRMRRSRAVVRYGKANESDEIEPLGSSTSKWDEDSSENEDEIFDINFLKNTRLQKHSDNV</sequence>
<feature type="transmembrane region" description="Helical" evidence="1">
    <location>
        <begin position="92"/>
        <end position="110"/>
    </location>
</feature>
<evidence type="ECO:0000313" key="4">
    <source>
        <dbReference type="Proteomes" id="UP001153620"/>
    </source>
</evidence>
<dbReference type="Proteomes" id="UP001153620">
    <property type="component" value="Chromosome 1"/>
</dbReference>
<dbReference type="AlphaFoldDB" id="A0A9N9RQ38"/>
<keyword evidence="1" id="KW-0812">Transmembrane</keyword>
<keyword evidence="1" id="KW-0472">Membrane</keyword>
<proteinExistence type="predicted"/>
<feature type="chain" id="PRO_5040132969" evidence="2">
    <location>
        <begin position="18"/>
        <end position="172"/>
    </location>
</feature>
<keyword evidence="2" id="KW-0732">Signal</keyword>
<reference evidence="3" key="1">
    <citation type="submission" date="2022-01" db="EMBL/GenBank/DDBJ databases">
        <authorList>
            <person name="King R."/>
        </authorList>
    </citation>
    <scope>NUCLEOTIDE SEQUENCE</scope>
</reference>
<keyword evidence="1" id="KW-1133">Transmembrane helix</keyword>
<dbReference type="EMBL" id="OU895877">
    <property type="protein sequence ID" value="CAG9800638.1"/>
    <property type="molecule type" value="Genomic_DNA"/>
</dbReference>
<evidence type="ECO:0000256" key="2">
    <source>
        <dbReference type="SAM" id="SignalP"/>
    </source>
</evidence>
<gene>
    <name evidence="3" type="ORF">CHIRRI_LOCUS3578</name>
</gene>
<evidence type="ECO:0000313" key="3">
    <source>
        <dbReference type="EMBL" id="CAG9800638.1"/>
    </source>
</evidence>
<name>A0A9N9RQ38_9DIPT</name>
<organism evidence="3 4">
    <name type="scientific">Chironomus riparius</name>
    <dbReference type="NCBI Taxonomy" id="315576"/>
    <lineage>
        <taxon>Eukaryota</taxon>
        <taxon>Metazoa</taxon>
        <taxon>Ecdysozoa</taxon>
        <taxon>Arthropoda</taxon>
        <taxon>Hexapoda</taxon>
        <taxon>Insecta</taxon>
        <taxon>Pterygota</taxon>
        <taxon>Neoptera</taxon>
        <taxon>Endopterygota</taxon>
        <taxon>Diptera</taxon>
        <taxon>Nematocera</taxon>
        <taxon>Chironomoidea</taxon>
        <taxon>Chironomidae</taxon>
        <taxon>Chironominae</taxon>
        <taxon>Chironomus</taxon>
    </lineage>
</organism>
<reference evidence="3" key="2">
    <citation type="submission" date="2022-10" db="EMBL/GenBank/DDBJ databases">
        <authorList>
            <consortium name="ENA_rothamsted_submissions"/>
            <consortium name="culmorum"/>
            <person name="King R."/>
        </authorList>
    </citation>
    <scope>NUCLEOTIDE SEQUENCE</scope>
</reference>
<dbReference type="OrthoDB" id="5917722at2759"/>
<keyword evidence="4" id="KW-1185">Reference proteome</keyword>
<accession>A0A9N9RQ38</accession>
<protein>
    <submittedName>
        <fullName evidence="3">Uncharacterized protein</fullName>
    </submittedName>
</protein>
<feature type="signal peptide" evidence="2">
    <location>
        <begin position="1"/>
        <end position="17"/>
    </location>
</feature>